<dbReference type="KEGG" id="fbe:FF125_00095"/>
<gene>
    <name evidence="1" type="ORF">FF125_00095</name>
</gene>
<sequence length="191" mass="21786">MNKIAMLTTKSITMIIILFTTTIVAQDFQKLDEVPQDIAYLRASSVSMPMVKVIYGRPSLKGDKEQLTDQISYGNIWRTGANEATEVKFYKDIFFGETLVKAGTYVLLTIPGEKEWEIILNSEVDTWGAFQYNPSTNVAQIKVTVKKAERLSVFSIGFKRINKNANMVLAWDQTRVSIPIKFTEEYYYAKL</sequence>
<dbReference type="AlphaFoldDB" id="A0A5B7TLA3"/>
<dbReference type="InterPro" id="IPR021314">
    <property type="entry name" value="DUF2911"/>
</dbReference>
<proteinExistence type="predicted"/>
<organism evidence="1 2">
    <name type="scientific">Aureibaculum algae</name>
    <dbReference type="NCBI Taxonomy" id="2584122"/>
    <lineage>
        <taxon>Bacteria</taxon>
        <taxon>Pseudomonadati</taxon>
        <taxon>Bacteroidota</taxon>
        <taxon>Flavobacteriia</taxon>
        <taxon>Flavobacteriales</taxon>
        <taxon>Flavobacteriaceae</taxon>
        <taxon>Aureibaculum</taxon>
    </lineage>
</organism>
<protein>
    <submittedName>
        <fullName evidence="1">DUF2911 domain-containing protein</fullName>
    </submittedName>
</protein>
<reference evidence="1 2" key="1">
    <citation type="submission" date="2019-05" db="EMBL/GenBank/DDBJ databases">
        <title>Algicella ahnfeltiae gen. nov., sp. nov., a novel marine bacterium of the family Flavobacteriaceae isolated from a red alga.</title>
        <authorList>
            <person name="Nedashkovskaya O.I."/>
            <person name="Kukhlevskiy A.D."/>
            <person name="Kim S.-G."/>
            <person name="Zhukova N.V."/>
            <person name="Mikhailov V.V."/>
        </authorList>
    </citation>
    <scope>NUCLEOTIDE SEQUENCE [LARGE SCALE GENOMIC DNA]</scope>
    <source>
        <strain evidence="1 2">10Alg115</strain>
    </source>
</reference>
<name>A0A5B7TLA3_9FLAO</name>
<keyword evidence="2" id="KW-1185">Reference proteome</keyword>
<evidence type="ECO:0000313" key="2">
    <source>
        <dbReference type="Proteomes" id="UP000306229"/>
    </source>
</evidence>
<dbReference type="Pfam" id="PF11138">
    <property type="entry name" value="DUF2911"/>
    <property type="match status" value="1"/>
</dbReference>
<dbReference type="OrthoDB" id="187854at2"/>
<dbReference type="EMBL" id="CP040749">
    <property type="protein sequence ID" value="QCX36908.1"/>
    <property type="molecule type" value="Genomic_DNA"/>
</dbReference>
<evidence type="ECO:0000313" key="1">
    <source>
        <dbReference type="EMBL" id="QCX36908.1"/>
    </source>
</evidence>
<accession>A0A5B7TLA3</accession>
<dbReference type="RefSeq" id="WP_138947869.1">
    <property type="nucleotide sequence ID" value="NZ_CP040749.1"/>
</dbReference>
<dbReference type="Proteomes" id="UP000306229">
    <property type="component" value="Chromosome"/>
</dbReference>